<dbReference type="EMBL" id="BAAAZE010000008">
    <property type="protein sequence ID" value="GAA4022704.1"/>
    <property type="molecule type" value="Genomic_DNA"/>
</dbReference>
<keyword evidence="3" id="KW-1185">Reference proteome</keyword>
<comment type="caution">
    <text evidence="2">The sequence shown here is derived from an EMBL/GenBank/DDBJ whole genome shotgun (WGS) entry which is preliminary data.</text>
</comment>
<gene>
    <name evidence="2" type="ORF">GCM10022212_19970</name>
</gene>
<feature type="transmembrane region" description="Helical" evidence="1">
    <location>
        <begin position="44"/>
        <end position="65"/>
    </location>
</feature>
<evidence type="ECO:0000313" key="2">
    <source>
        <dbReference type="EMBL" id="GAA4022704.1"/>
    </source>
</evidence>
<proteinExistence type="predicted"/>
<evidence type="ECO:0000313" key="3">
    <source>
        <dbReference type="Proteomes" id="UP001501353"/>
    </source>
</evidence>
<reference evidence="3" key="1">
    <citation type="journal article" date="2019" name="Int. J. Syst. Evol. Microbiol.">
        <title>The Global Catalogue of Microorganisms (GCM) 10K type strain sequencing project: providing services to taxonomists for standard genome sequencing and annotation.</title>
        <authorList>
            <consortium name="The Broad Institute Genomics Platform"/>
            <consortium name="The Broad Institute Genome Sequencing Center for Infectious Disease"/>
            <person name="Wu L."/>
            <person name="Ma J."/>
        </authorList>
    </citation>
    <scope>NUCLEOTIDE SEQUENCE [LARGE SCALE GENOMIC DNA]</scope>
    <source>
        <strain evidence="3">JCM 16673</strain>
    </source>
</reference>
<name>A0ABP7T8N8_9BURK</name>
<evidence type="ECO:0000256" key="1">
    <source>
        <dbReference type="SAM" id="Phobius"/>
    </source>
</evidence>
<keyword evidence="1" id="KW-0472">Membrane</keyword>
<dbReference type="Pfam" id="PF10003">
    <property type="entry name" value="DUF2244"/>
    <property type="match status" value="1"/>
</dbReference>
<keyword evidence="1" id="KW-0812">Transmembrane</keyword>
<feature type="transmembrane region" description="Helical" evidence="1">
    <location>
        <begin position="20"/>
        <end position="38"/>
    </location>
</feature>
<dbReference type="InterPro" id="IPR019253">
    <property type="entry name" value="DUF2244_TM"/>
</dbReference>
<keyword evidence="1" id="KW-1133">Transmembrane helix</keyword>
<accession>A0ABP7T8N8</accession>
<sequence>MVDKLEWVLKRNCSITPGQLAKFYASLCVVSLLLAGFFTFHGAWYVLIFSFVELTAVGAAFLYYARHACDRECIRLLEGFLYVELIESDTSRHFSFDVDALKVDAPSRPDSLVRLKGRGKQVEVGRFLTHTRRRAFAQELRQALASGVARPVSDYRSRL</sequence>
<dbReference type="Proteomes" id="UP001501353">
    <property type="component" value="Unassembled WGS sequence"/>
</dbReference>
<organism evidence="2 3">
    <name type="scientific">Actimicrobium antarcticum</name>
    <dbReference type="NCBI Taxonomy" id="1051899"/>
    <lineage>
        <taxon>Bacteria</taxon>
        <taxon>Pseudomonadati</taxon>
        <taxon>Pseudomonadota</taxon>
        <taxon>Betaproteobacteria</taxon>
        <taxon>Burkholderiales</taxon>
        <taxon>Oxalobacteraceae</taxon>
        <taxon>Actimicrobium</taxon>
    </lineage>
</organism>
<protein>
    <submittedName>
        <fullName evidence="2">DUF2244 domain-containing protein</fullName>
    </submittedName>
</protein>